<dbReference type="EMBL" id="CM040457">
    <property type="protein sequence ID" value="MCI4377791.1"/>
    <property type="molecule type" value="Genomic_DNA"/>
</dbReference>
<evidence type="ECO:0000313" key="2">
    <source>
        <dbReference type="Proteomes" id="UP000829447"/>
    </source>
</evidence>
<gene>
    <name evidence="1" type="ORF">PGIGA_G00207600</name>
</gene>
<comment type="caution">
    <text evidence="1">The sequence shown here is derived from an EMBL/GenBank/DDBJ whole genome shotgun (WGS) entry which is preliminary data.</text>
</comment>
<protein>
    <submittedName>
        <fullName evidence="1">Uncharacterized protein</fullName>
    </submittedName>
</protein>
<dbReference type="Proteomes" id="UP000829447">
    <property type="component" value="Linkage Group LG4"/>
</dbReference>
<organism evidence="1 2">
    <name type="scientific">Pangasianodon gigas</name>
    <name type="common">Mekong giant catfish</name>
    <name type="synonym">Pangasius gigas</name>
    <dbReference type="NCBI Taxonomy" id="30993"/>
    <lineage>
        <taxon>Eukaryota</taxon>
        <taxon>Metazoa</taxon>
        <taxon>Chordata</taxon>
        <taxon>Craniata</taxon>
        <taxon>Vertebrata</taxon>
        <taxon>Euteleostomi</taxon>
        <taxon>Actinopterygii</taxon>
        <taxon>Neopterygii</taxon>
        <taxon>Teleostei</taxon>
        <taxon>Ostariophysi</taxon>
        <taxon>Siluriformes</taxon>
        <taxon>Pangasiidae</taxon>
        <taxon>Pangasianodon</taxon>
    </lineage>
</organism>
<reference evidence="1 2" key="1">
    <citation type="journal article" date="2022" name="bioRxiv">
        <title>An ancient truncated duplication of the anti-Mullerian hormone receptor type 2 gene is a potential conserved master sex determinant in the Pangasiidae catfish family.</title>
        <authorList>
            <person name="Wen M."/>
            <person name="Pan Q."/>
            <person name="Jouanno E."/>
            <person name="Montfort J."/>
            <person name="Zahm M."/>
            <person name="Cabau C."/>
            <person name="Klopp C."/>
            <person name="Iampietro C."/>
            <person name="Roques C."/>
            <person name="Bouchez O."/>
            <person name="Castinel A."/>
            <person name="Donnadieu C."/>
            <person name="Parrinello H."/>
            <person name="Poncet C."/>
            <person name="Belmonte E."/>
            <person name="Gautier V."/>
            <person name="Avarre J.-C."/>
            <person name="Dugue R."/>
            <person name="Gustiano R."/>
            <person name="Ha T.T.T."/>
            <person name="Campet M."/>
            <person name="Sriphairoj K."/>
            <person name="Ribolli J."/>
            <person name="de Almeida F.L."/>
            <person name="Desvignes T."/>
            <person name="Postlethwait J.H."/>
            <person name="Bucao C.F."/>
            <person name="Robinson-Rechavi M."/>
            <person name="Bobe J."/>
            <person name="Herpin A."/>
            <person name="Guiguen Y."/>
        </authorList>
    </citation>
    <scope>NUCLEOTIDE SEQUENCE [LARGE SCALE GENOMIC DNA]</scope>
    <source>
        <strain evidence="1">YG-Dec2019</strain>
    </source>
</reference>
<keyword evidence="2" id="KW-1185">Reference proteome</keyword>
<evidence type="ECO:0000313" key="1">
    <source>
        <dbReference type="EMBL" id="MCI4377791.1"/>
    </source>
</evidence>
<sequence>MTRMRSTNGAASQSIIRYVLRENVHARGGDCPSGWVLEPVYKDFKFVWGKMVRKLRFHEQKLLKKVDFINWEVDNNLHEVKVLRKYRIEKREDYTKYNKLSRSIRELAQKIRDLDEKDGFRAQCTAQLLEKLYSVGLIPAKQSLALANNVTASSFCRRRLPWVMLKLRMAQNMKDAITFIEQGHIRVGPEIITDPAFLVTRNMEDFVTWVDSSKIKQHVMNYNEERDDFDLVV</sequence>
<name>A0ACC5WFX7_PANGG</name>
<accession>A0ACC5WFX7</accession>
<proteinExistence type="predicted"/>